<sequence length="342" mass="35966">MIWTPHRASSGRVGHWFCDAVSMNPSSSHGKRLSSKIVTFGNQSNRSMASPRTMGYEEEIAAMSDVQKAWIHELLAELLGEMKETTSLIRSVSASLTSAASTTSAPPRVSSASISIAKEPTQAAAALSSLDIEHSHIDVNASANCSTKCLSIALDAMVLAEVGGGVKEVVHIPTRATAMPTVIMAVSSYTNTNPPTKCSTPGFTQDDGALLGIHAEMDYHDTPIIELNAITCTSSCNTTSRSSSTLLQAYSTSTTDKDPSLDYVVAAATSLAIDVDGKEAPTTCLTNVLNLDINITTPILVANVAPEVVLDPSLIVDASTTTAAVSSNINIDSSNIDQREHK</sequence>
<keyword evidence="2" id="KW-1185">Reference proteome</keyword>
<comment type="caution">
    <text evidence="1">The sequence shown here is derived from an EMBL/GenBank/DDBJ whole genome shotgun (WGS) entry which is preliminary data.</text>
</comment>
<proteinExistence type="predicted"/>
<evidence type="ECO:0000313" key="2">
    <source>
        <dbReference type="Proteomes" id="UP001054889"/>
    </source>
</evidence>
<dbReference type="AlphaFoldDB" id="A0AAV5CEV8"/>
<gene>
    <name evidence="1" type="primary">ga13751</name>
    <name evidence="1" type="ORF">PR202_ga13751</name>
</gene>
<dbReference type="Proteomes" id="UP001054889">
    <property type="component" value="Unassembled WGS sequence"/>
</dbReference>
<accession>A0AAV5CEV8</accession>
<evidence type="ECO:0000313" key="1">
    <source>
        <dbReference type="EMBL" id="GJM96878.1"/>
    </source>
</evidence>
<dbReference type="EMBL" id="BQKI01000006">
    <property type="protein sequence ID" value="GJM96878.1"/>
    <property type="molecule type" value="Genomic_DNA"/>
</dbReference>
<protein>
    <submittedName>
        <fullName evidence="1">Uncharacterized protein</fullName>
    </submittedName>
</protein>
<organism evidence="1 2">
    <name type="scientific">Eleusine coracana subsp. coracana</name>
    <dbReference type="NCBI Taxonomy" id="191504"/>
    <lineage>
        <taxon>Eukaryota</taxon>
        <taxon>Viridiplantae</taxon>
        <taxon>Streptophyta</taxon>
        <taxon>Embryophyta</taxon>
        <taxon>Tracheophyta</taxon>
        <taxon>Spermatophyta</taxon>
        <taxon>Magnoliopsida</taxon>
        <taxon>Liliopsida</taxon>
        <taxon>Poales</taxon>
        <taxon>Poaceae</taxon>
        <taxon>PACMAD clade</taxon>
        <taxon>Chloridoideae</taxon>
        <taxon>Cynodonteae</taxon>
        <taxon>Eleusininae</taxon>
        <taxon>Eleusine</taxon>
    </lineage>
</organism>
<reference evidence="1" key="1">
    <citation type="journal article" date="2018" name="DNA Res.">
        <title>Multiple hybrid de novo genome assembly of finger millet, an orphan allotetraploid crop.</title>
        <authorList>
            <person name="Hatakeyama M."/>
            <person name="Aluri S."/>
            <person name="Balachadran M.T."/>
            <person name="Sivarajan S.R."/>
            <person name="Patrignani A."/>
            <person name="Gruter S."/>
            <person name="Poveda L."/>
            <person name="Shimizu-Inatsugi R."/>
            <person name="Baeten J."/>
            <person name="Francoijs K.J."/>
            <person name="Nataraja K.N."/>
            <person name="Reddy Y.A.N."/>
            <person name="Phadnis S."/>
            <person name="Ravikumar R.L."/>
            <person name="Schlapbach R."/>
            <person name="Sreeman S.M."/>
            <person name="Shimizu K.K."/>
        </authorList>
    </citation>
    <scope>NUCLEOTIDE SEQUENCE</scope>
</reference>
<name>A0AAV5CEV8_ELECO</name>
<reference evidence="1" key="2">
    <citation type="submission" date="2021-12" db="EMBL/GenBank/DDBJ databases">
        <title>Resequencing data analysis of finger millet.</title>
        <authorList>
            <person name="Hatakeyama M."/>
            <person name="Aluri S."/>
            <person name="Balachadran M.T."/>
            <person name="Sivarajan S.R."/>
            <person name="Poveda L."/>
            <person name="Shimizu-Inatsugi R."/>
            <person name="Schlapbach R."/>
            <person name="Sreeman S.M."/>
            <person name="Shimizu K.K."/>
        </authorList>
    </citation>
    <scope>NUCLEOTIDE SEQUENCE</scope>
</reference>